<name>A0A7S2MBC5_9STRA</name>
<dbReference type="AlphaFoldDB" id="A0A7S2MBC5"/>
<feature type="compositionally biased region" description="Basic and acidic residues" evidence="1">
    <location>
        <begin position="83"/>
        <end position="96"/>
    </location>
</feature>
<feature type="compositionally biased region" description="Polar residues" evidence="1">
    <location>
        <begin position="403"/>
        <end position="413"/>
    </location>
</feature>
<sequence length="413" mass="45481">MVLLPTRYSALLFAFAALCDRVSFGWTPQKVNAKRANNFCVRAADRTEDRGSNAKKTSLQQVRVKSQHAVLRKIQKNFQTAQDKSRKDGGNNEKRFCIQPPPRDVTALMELFGSNATLDSYMALPLASYNVKFFAKGSFDEDEGTFHLELPLSDVPNVGSALDGLSLVLELQVDPNLVKRRNTFRFTKFSLFVDEARAASDAAKQEQDEIEIKLLKERLASTNQSKAMPVNSRPGQLATLVPPPGTAAGSPETVGAFNDPDWLALLTRTLLKAQIELKGEAQIEWAGPNEKLPGGGIPLMGRKELVEMPWQKASDRDDQGVAEGGGAEAKRGASPMLRLRTKGTLEFTAHGLLSYFPKLLVQQFVSIIANQVLKFTMPKLLAFLSVDYSNWAQGKPRAGEDPTPTTRSTNETQ</sequence>
<keyword evidence="2" id="KW-0732">Signal</keyword>
<feature type="region of interest" description="Disordered" evidence="1">
    <location>
        <begin position="393"/>
        <end position="413"/>
    </location>
</feature>
<reference evidence="3" key="1">
    <citation type="submission" date="2021-01" db="EMBL/GenBank/DDBJ databases">
        <authorList>
            <person name="Corre E."/>
            <person name="Pelletier E."/>
            <person name="Niang G."/>
            <person name="Scheremetjew M."/>
            <person name="Finn R."/>
            <person name="Kale V."/>
            <person name="Holt S."/>
            <person name="Cochrane G."/>
            <person name="Meng A."/>
            <person name="Brown T."/>
            <person name="Cohen L."/>
        </authorList>
    </citation>
    <scope>NUCLEOTIDE SEQUENCE</scope>
    <source>
        <strain evidence="3">CCMP1381</strain>
    </source>
</reference>
<feature type="chain" id="PRO_5030606004" description="SMP-LTD domain-containing protein" evidence="2">
    <location>
        <begin position="26"/>
        <end position="413"/>
    </location>
</feature>
<feature type="region of interest" description="Disordered" evidence="1">
    <location>
        <begin position="78"/>
        <end position="97"/>
    </location>
</feature>
<evidence type="ECO:0000256" key="2">
    <source>
        <dbReference type="SAM" id="SignalP"/>
    </source>
</evidence>
<accession>A0A7S2MBC5</accession>
<evidence type="ECO:0000313" key="3">
    <source>
        <dbReference type="EMBL" id="CAD9474088.1"/>
    </source>
</evidence>
<organism evidence="3">
    <name type="scientific">Octactis speculum</name>
    <dbReference type="NCBI Taxonomy" id="3111310"/>
    <lineage>
        <taxon>Eukaryota</taxon>
        <taxon>Sar</taxon>
        <taxon>Stramenopiles</taxon>
        <taxon>Ochrophyta</taxon>
        <taxon>Dictyochophyceae</taxon>
        <taxon>Dictyochales</taxon>
        <taxon>Dictyochaceae</taxon>
        <taxon>Octactis</taxon>
    </lineage>
</organism>
<feature type="region of interest" description="Disordered" evidence="1">
    <location>
        <begin position="312"/>
        <end position="333"/>
    </location>
</feature>
<gene>
    <name evidence="3" type="ORF">DSPE1174_LOCUS28081</name>
</gene>
<dbReference type="EMBL" id="HBGS01054367">
    <property type="protein sequence ID" value="CAD9474088.1"/>
    <property type="molecule type" value="Transcribed_RNA"/>
</dbReference>
<evidence type="ECO:0000256" key="1">
    <source>
        <dbReference type="SAM" id="MobiDB-lite"/>
    </source>
</evidence>
<protein>
    <recommendedName>
        <fullName evidence="4">SMP-LTD domain-containing protein</fullName>
    </recommendedName>
</protein>
<evidence type="ECO:0008006" key="4">
    <source>
        <dbReference type="Google" id="ProtNLM"/>
    </source>
</evidence>
<feature type="signal peptide" evidence="2">
    <location>
        <begin position="1"/>
        <end position="25"/>
    </location>
</feature>
<proteinExistence type="predicted"/>